<dbReference type="AlphaFoldDB" id="F8QIZ2"/>
<feature type="non-terminal residue" evidence="4">
    <location>
        <position position="584"/>
    </location>
</feature>
<name>F8QIZ2_SERL3</name>
<proteinExistence type="predicted"/>
<dbReference type="InterPro" id="IPR040240">
    <property type="entry name" value="TAF1"/>
</dbReference>
<dbReference type="GO" id="GO:0016251">
    <property type="term" value="F:RNA polymerase II general transcription initiation factor activity"/>
    <property type="evidence" value="ECO:0007669"/>
    <property type="project" value="InterPro"/>
</dbReference>
<evidence type="ECO:0000256" key="1">
    <source>
        <dbReference type="ARBA" id="ARBA00004123"/>
    </source>
</evidence>
<dbReference type="InParanoid" id="F8QIZ2"/>
<protein>
    <recommendedName>
        <fullName evidence="3">Transcription initiation factor TFIID subunit 1 histone acetyltransferase domain-containing protein</fullName>
    </recommendedName>
</protein>
<dbReference type="OMA" id="RMIPETS"/>
<dbReference type="STRING" id="936435.F8QIZ2"/>
<comment type="subcellular location">
    <subcellularLocation>
        <location evidence="1">Nucleus</location>
    </subcellularLocation>
</comment>
<dbReference type="GO" id="GO:0005669">
    <property type="term" value="C:transcription factor TFIID complex"/>
    <property type="evidence" value="ECO:0007669"/>
    <property type="project" value="InterPro"/>
</dbReference>
<dbReference type="GO" id="GO:0004402">
    <property type="term" value="F:histone acetyltransferase activity"/>
    <property type="evidence" value="ECO:0007669"/>
    <property type="project" value="InterPro"/>
</dbReference>
<dbReference type="Pfam" id="PF12157">
    <property type="entry name" value="DUF3591"/>
    <property type="match status" value="1"/>
</dbReference>
<dbReference type="GO" id="GO:0051123">
    <property type="term" value="P:RNA polymerase II preinitiation complex assembly"/>
    <property type="evidence" value="ECO:0007669"/>
    <property type="project" value="TreeGrafter"/>
</dbReference>
<feature type="domain" description="Transcription initiation factor TFIID subunit 1 histone acetyltransferase" evidence="3">
    <location>
        <begin position="316"/>
        <end position="583"/>
    </location>
</feature>
<gene>
    <name evidence="4" type="ORF">SERLA73DRAFT_118262</name>
</gene>
<organism evidence="5">
    <name type="scientific">Serpula lacrymans var. lacrymans (strain S7.3)</name>
    <name type="common">Dry rot fungus</name>
    <dbReference type="NCBI Taxonomy" id="936435"/>
    <lineage>
        <taxon>Eukaryota</taxon>
        <taxon>Fungi</taxon>
        <taxon>Dikarya</taxon>
        <taxon>Basidiomycota</taxon>
        <taxon>Agaricomycotina</taxon>
        <taxon>Agaricomycetes</taxon>
        <taxon>Agaricomycetidae</taxon>
        <taxon>Boletales</taxon>
        <taxon>Coniophorineae</taxon>
        <taxon>Serpulaceae</taxon>
        <taxon>Serpula</taxon>
    </lineage>
</organism>
<dbReference type="InterPro" id="IPR022591">
    <property type="entry name" value="TAF1_HAT_dom"/>
</dbReference>
<reference evidence="5" key="1">
    <citation type="journal article" date="2011" name="Science">
        <title>The plant cell wall-decomposing machinery underlies the functional diversity of forest fungi.</title>
        <authorList>
            <person name="Eastwood D.C."/>
            <person name="Floudas D."/>
            <person name="Binder M."/>
            <person name="Majcherczyk A."/>
            <person name="Schneider P."/>
            <person name="Aerts A."/>
            <person name="Asiegbu F.O."/>
            <person name="Baker S.E."/>
            <person name="Barry K."/>
            <person name="Bendiksby M."/>
            <person name="Blumentritt M."/>
            <person name="Coutinho P.M."/>
            <person name="Cullen D."/>
            <person name="de Vries R.P."/>
            <person name="Gathman A."/>
            <person name="Goodell B."/>
            <person name="Henrissat B."/>
            <person name="Ihrmark K."/>
            <person name="Kauserud H."/>
            <person name="Kohler A."/>
            <person name="LaButti K."/>
            <person name="Lapidus A."/>
            <person name="Lavin J.L."/>
            <person name="Lee Y.-H."/>
            <person name="Lindquist E."/>
            <person name="Lilly W."/>
            <person name="Lucas S."/>
            <person name="Morin E."/>
            <person name="Murat C."/>
            <person name="Oguiza J.A."/>
            <person name="Park J."/>
            <person name="Pisabarro A.G."/>
            <person name="Riley R."/>
            <person name="Rosling A."/>
            <person name="Salamov A."/>
            <person name="Schmidt O."/>
            <person name="Schmutz J."/>
            <person name="Skrede I."/>
            <person name="Stenlid J."/>
            <person name="Wiebenga A."/>
            <person name="Xie X."/>
            <person name="Kuees U."/>
            <person name="Hibbett D.S."/>
            <person name="Hoffmeister D."/>
            <person name="Hoegberg N."/>
            <person name="Martin F."/>
            <person name="Grigoriev I.V."/>
            <person name="Watkinson S.C."/>
        </authorList>
    </citation>
    <scope>NUCLEOTIDE SEQUENCE [LARGE SCALE GENOMIC DNA]</scope>
    <source>
        <strain evidence="5">strain S7.3</strain>
    </source>
</reference>
<dbReference type="Proteomes" id="UP000008063">
    <property type="component" value="Unassembled WGS sequence"/>
</dbReference>
<dbReference type="GO" id="GO:0017025">
    <property type="term" value="F:TBP-class protein binding"/>
    <property type="evidence" value="ECO:0007669"/>
    <property type="project" value="InterPro"/>
</dbReference>
<dbReference type="HOGENOM" id="CLU_000572_0_0_1"/>
<dbReference type="eggNOG" id="KOG0008">
    <property type="taxonomic scope" value="Eukaryota"/>
</dbReference>
<keyword evidence="2" id="KW-0539">Nucleus</keyword>
<dbReference type="PANTHER" id="PTHR13900:SF0">
    <property type="entry name" value="TRANSCRIPTION INITIATION FACTOR TFIID SUBUNIT 1"/>
    <property type="match status" value="1"/>
</dbReference>
<dbReference type="FunCoup" id="F8QIZ2">
    <property type="interactions" value="38"/>
</dbReference>
<dbReference type="OrthoDB" id="5752at2759"/>
<evidence type="ECO:0000259" key="3">
    <source>
        <dbReference type="Pfam" id="PF12157"/>
    </source>
</evidence>
<dbReference type="EMBL" id="GL945539">
    <property type="protein sequence ID" value="EGN91728.1"/>
    <property type="molecule type" value="Genomic_DNA"/>
</dbReference>
<sequence>MSHLDESDAISALTGFSLDHILSGLSLPGGTGLSNQLGISGIPSLSSSQIYNEKWDDDAVGVGQGEDWEDEVDKEMEGEVSDESPVKLEAQSPVGIRRKQKRTRIVKRLVERPKTVYERFPAFEKDKVLDFSELFKGYTGRKSRLGKKPVHVETVYPKKRDPQKGFLDAVVGDTRRRVENKRVEAVVSSGSVEQDLLLALEEREKSDVPVNLPLHDRAFDLVIISNWEDQIIYEPETHLTHAPSSGTSLSMPVNKVLESGAWTQSIIWGPGTLYRDFTQLEFNHEDDVVPEERPHVETVRPRKRLRTDVGITRDKFNLSNDQFYEVAKEGGRHRVRQTFGQLVVEHAYPSQKLQLPFYKTRLSKQEARSFHRPALQFPTNIELRFSKVRTAKKKKDKAGRKVGKGGNIGEGLRKTSDLSLKDTSNFVLWEYSEEHPPIIPNFGMGSALVNYYRKKDDKDDYMPKLDLGVPFVLEPQDESPFMKFGYVYPGQTFPALYNNLVRAPLFRHKAYPTDFLIVRSAIKGETRYFIREIKNLFVIGQTYPVTEVPGPHSRKITNTIKHRLQIIAYKLLKKSTEERLKISR</sequence>
<keyword evidence="5" id="KW-1185">Reference proteome</keyword>
<dbReference type="PANTHER" id="PTHR13900">
    <property type="entry name" value="TRANSCRIPTION INITIATION FACTOR TFIID"/>
    <property type="match status" value="1"/>
</dbReference>
<evidence type="ECO:0000256" key="2">
    <source>
        <dbReference type="ARBA" id="ARBA00023242"/>
    </source>
</evidence>
<evidence type="ECO:0000313" key="5">
    <source>
        <dbReference type="Proteomes" id="UP000008063"/>
    </source>
</evidence>
<accession>F8QIZ2</accession>
<evidence type="ECO:0000313" key="4">
    <source>
        <dbReference type="EMBL" id="EGN91728.1"/>
    </source>
</evidence>